<gene>
    <name evidence="12" type="ORF">SAMN04488112_12122</name>
</gene>
<keyword evidence="8" id="KW-0862">Zinc</keyword>
<dbReference type="PANTHER" id="PTHR31118">
    <property type="entry name" value="CYCLASE-LIKE PROTEIN 2"/>
    <property type="match status" value="1"/>
</dbReference>
<evidence type="ECO:0000256" key="9">
    <source>
        <dbReference type="ARBA" id="ARBA00023079"/>
    </source>
</evidence>
<comment type="subunit">
    <text evidence="3">Homodimer.</text>
</comment>
<name>A0A1G6QE20_9BACL</name>
<evidence type="ECO:0000313" key="12">
    <source>
        <dbReference type="EMBL" id="SDC90629.1"/>
    </source>
</evidence>
<dbReference type="Pfam" id="PF04199">
    <property type="entry name" value="Cyclase"/>
    <property type="match status" value="1"/>
</dbReference>
<sequence>MSYRVYDVSMTIHEEMPVYKNKPEKKPEIEVIQDFDTGSARESRIHLDVHTGTHVDSPLHMLPDGGTIETVDVKPLTGPCRVVDLTDVEGGIRRSDLEKYEIREGDFLLLKTRNSEEDAFDFDFIFLAEDGAEFLASCGVRGVGIDALGVERSQPGHPTHKKLFQAGVLIVEGLRLKEVPAGEYFMVGAPIKLRDTEAAPARVLLFEGLSATGV</sequence>
<evidence type="ECO:0000256" key="6">
    <source>
        <dbReference type="ARBA" id="ARBA00022723"/>
    </source>
</evidence>
<organism evidence="12 13">
    <name type="scientific">Melghirimyces thermohalophilus</name>
    <dbReference type="NCBI Taxonomy" id="1236220"/>
    <lineage>
        <taxon>Bacteria</taxon>
        <taxon>Bacillati</taxon>
        <taxon>Bacillota</taxon>
        <taxon>Bacilli</taxon>
        <taxon>Bacillales</taxon>
        <taxon>Thermoactinomycetaceae</taxon>
        <taxon>Melghirimyces</taxon>
    </lineage>
</organism>
<dbReference type="Proteomes" id="UP000199387">
    <property type="component" value="Unassembled WGS sequence"/>
</dbReference>
<comment type="pathway">
    <text evidence="11">Amino-acid degradation; L-tryptophan degradation via kynurenine pathway; L-kynurenine from L-tryptophan: step 2/2.</text>
</comment>
<proteinExistence type="predicted"/>
<dbReference type="Gene3D" id="3.50.30.50">
    <property type="entry name" value="Putative cyclase"/>
    <property type="match status" value="1"/>
</dbReference>
<comment type="function">
    <text evidence="2">Catalyzes the hydrolysis of N-formyl-L-kynurenine to L-kynurenine, the second step in the kynurenine pathway of tryptophan degradation.</text>
</comment>
<keyword evidence="7" id="KW-0378">Hydrolase</keyword>
<dbReference type="EC" id="3.5.1.9" evidence="4"/>
<evidence type="ECO:0000256" key="1">
    <source>
        <dbReference type="ARBA" id="ARBA00001947"/>
    </source>
</evidence>
<comment type="catalytic activity">
    <reaction evidence="10">
        <text>N-formyl-L-kynurenine + H2O = L-kynurenine + formate + H(+)</text>
        <dbReference type="Rhea" id="RHEA:13009"/>
        <dbReference type="ChEBI" id="CHEBI:15377"/>
        <dbReference type="ChEBI" id="CHEBI:15378"/>
        <dbReference type="ChEBI" id="CHEBI:15740"/>
        <dbReference type="ChEBI" id="CHEBI:57959"/>
        <dbReference type="ChEBI" id="CHEBI:58629"/>
        <dbReference type="EC" id="3.5.1.9"/>
    </reaction>
</comment>
<evidence type="ECO:0000256" key="11">
    <source>
        <dbReference type="ARBA" id="ARBA00060547"/>
    </source>
</evidence>
<dbReference type="GO" id="GO:0004061">
    <property type="term" value="F:arylformamidase activity"/>
    <property type="evidence" value="ECO:0007669"/>
    <property type="project" value="UniProtKB-EC"/>
</dbReference>
<evidence type="ECO:0000313" key="13">
    <source>
        <dbReference type="Proteomes" id="UP000199387"/>
    </source>
</evidence>
<dbReference type="OrthoDB" id="9796085at2"/>
<dbReference type="PANTHER" id="PTHR31118:SF12">
    <property type="entry name" value="CYCLASE-LIKE PROTEIN 2"/>
    <property type="match status" value="1"/>
</dbReference>
<comment type="cofactor">
    <cofactor evidence="1">
        <name>Zn(2+)</name>
        <dbReference type="ChEBI" id="CHEBI:29105"/>
    </cofactor>
</comment>
<evidence type="ECO:0000256" key="5">
    <source>
        <dbReference type="ARBA" id="ARBA00014889"/>
    </source>
</evidence>
<dbReference type="AlphaFoldDB" id="A0A1G6QE20"/>
<keyword evidence="9" id="KW-0823">Tryptophan catabolism</keyword>
<keyword evidence="6" id="KW-0479">Metal-binding</keyword>
<keyword evidence="13" id="KW-1185">Reference proteome</keyword>
<accession>A0A1G6QE20</accession>
<dbReference type="GO" id="GO:0046872">
    <property type="term" value="F:metal ion binding"/>
    <property type="evidence" value="ECO:0007669"/>
    <property type="project" value="UniProtKB-KW"/>
</dbReference>
<dbReference type="EMBL" id="FMZA01000021">
    <property type="protein sequence ID" value="SDC90629.1"/>
    <property type="molecule type" value="Genomic_DNA"/>
</dbReference>
<dbReference type="FunFam" id="3.50.30.50:FF:000001">
    <property type="entry name" value="Kynurenine formamidase"/>
    <property type="match status" value="1"/>
</dbReference>
<evidence type="ECO:0000256" key="7">
    <source>
        <dbReference type="ARBA" id="ARBA00022801"/>
    </source>
</evidence>
<dbReference type="SUPFAM" id="SSF102198">
    <property type="entry name" value="Putative cyclase"/>
    <property type="match status" value="1"/>
</dbReference>
<dbReference type="RefSeq" id="WP_091572400.1">
    <property type="nucleotide sequence ID" value="NZ_FMZA01000021.1"/>
</dbReference>
<dbReference type="STRING" id="1236220.SAMN04488112_12122"/>
<evidence type="ECO:0000256" key="10">
    <source>
        <dbReference type="ARBA" id="ARBA00048496"/>
    </source>
</evidence>
<evidence type="ECO:0000256" key="3">
    <source>
        <dbReference type="ARBA" id="ARBA00011738"/>
    </source>
</evidence>
<dbReference type="InterPro" id="IPR007325">
    <property type="entry name" value="KFase/CYL"/>
</dbReference>
<reference evidence="12 13" key="1">
    <citation type="submission" date="2016-10" db="EMBL/GenBank/DDBJ databases">
        <authorList>
            <person name="de Groot N.N."/>
        </authorList>
    </citation>
    <scope>NUCLEOTIDE SEQUENCE [LARGE SCALE GENOMIC DNA]</scope>
    <source>
        <strain evidence="12 13">DSM 45514</strain>
    </source>
</reference>
<dbReference type="InterPro" id="IPR037175">
    <property type="entry name" value="KFase_sf"/>
</dbReference>
<evidence type="ECO:0000256" key="2">
    <source>
        <dbReference type="ARBA" id="ARBA00002204"/>
    </source>
</evidence>
<evidence type="ECO:0000256" key="4">
    <source>
        <dbReference type="ARBA" id="ARBA00012930"/>
    </source>
</evidence>
<protein>
    <recommendedName>
        <fullName evidence="5">Kynurenine formamidase</fullName>
        <ecNumber evidence="4">3.5.1.9</ecNumber>
    </recommendedName>
</protein>
<evidence type="ECO:0000256" key="8">
    <source>
        <dbReference type="ARBA" id="ARBA00022833"/>
    </source>
</evidence>
<dbReference type="GO" id="GO:0019441">
    <property type="term" value="P:L-tryptophan catabolic process to kynurenine"/>
    <property type="evidence" value="ECO:0007669"/>
    <property type="project" value="InterPro"/>
</dbReference>